<protein>
    <recommendedName>
        <fullName evidence="1">F-box domain-containing protein</fullName>
    </recommendedName>
</protein>
<organism evidence="2 3">
    <name type="scientific">Adineta steineri</name>
    <dbReference type="NCBI Taxonomy" id="433720"/>
    <lineage>
        <taxon>Eukaryota</taxon>
        <taxon>Metazoa</taxon>
        <taxon>Spiralia</taxon>
        <taxon>Gnathifera</taxon>
        <taxon>Rotifera</taxon>
        <taxon>Eurotatoria</taxon>
        <taxon>Bdelloidea</taxon>
        <taxon>Adinetida</taxon>
        <taxon>Adinetidae</taxon>
        <taxon>Adineta</taxon>
    </lineage>
</organism>
<gene>
    <name evidence="2" type="ORF">VCS650_LOCUS5609</name>
</gene>
<dbReference type="AlphaFoldDB" id="A0A813V3M0"/>
<reference evidence="2" key="1">
    <citation type="submission" date="2021-02" db="EMBL/GenBank/DDBJ databases">
        <authorList>
            <person name="Nowell W R."/>
        </authorList>
    </citation>
    <scope>NUCLEOTIDE SEQUENCE</scope>
</reference>
<feature type="domain" description="F-box" evidence="1">
    <location>
        <begin position="81"/>
        <end position="130"/>
    </location>
</feature>
<evidence type="ECO:0000313" key="3">
    <source>
        <dbReference type="Proteomes" id="UP000663891"/>
    </source>
</evidence>
<dbReference type="Proteomes" id="UP000663891">
    <property type="component" value="Unassembled WGS sequence"/>
</dbReference>
<proteinExistence type="predicted"/>
<evidence type="ECO:0000259" key="1">
    <source>
        <dbReference type="PROSITE" id="PS50181"/>
    </source>
</evidence>
<dbReference type="EMBL" id="CAJNON010000033">
    <property type="protein sequence ID" value="CAF0831135.1"/>
    <property type="molecule type" value="Genomic_DNA"/>
</dbReference>
<evidence type="ECO:0000313" key="2">
    <source>
        <dbReference type="EMBL" id="CAF0831135.1"/>
    </source>
</evidence>
<dbReference type="PROSITE" id="PS50181">
    <property type="entry name" value="FBOX"/>
    <property type="match status" value="1"/>
</dbReference>
<name>A0A813V3M0_9BILA</name>
<comment type="caution">
    <text evidence="2">The sequence shown here is derived from an EMBL/GenBank/DDBJ whole genome shotgun (WGS) entry which is preliminary data.</text>
</comment>
<sequence length="194" mass="22393">MARSVNNTKFLNFSINNVQLDRFCCEILPQIQHNIVELTLEIFSMERILLACEYSNLTAIVLTNFLPDILLQYLTGMDGKTVHLLDLPDEILLIILKKLGSVDVLYSLLNINKRLDQMARSINNTKFLNFSMNNVQLNRFCCEILPQIHHNIVELTLDIFSMERILLACEYSNLTEIVLTNFLPDILLQYLTGK</sequence>
<dbReference type="InterPro" id="IPR001810">
    <property type="entry name" value="F-box_dom"/>
</dbReference>
<accession>A0A813V3M0</accession>